<organism evidence="9 10">
    <name type="scientific">Mionectes macconnelli</name>
    <name type="common">McConnell's flycatcher</name>
    <dbReference type="NCBI Taxonomy" id="254557"/>
    <lineage>
        <taxon>Eukaryota</taxon>
        <taxon>Metazoa</taxon>
        <taxon>Chordata</taxon>
        <taxon>Craniata</taxon>
        <taxon>Vertebrata</taxon>
        <taxon>Euteleostomi</taxon>
        <taxon>Archelosauria</taxon>
        <taxon>Archosauria</taxon>
        <taxon>Dinosauria</taxon>
        <taxon>Saurischia</taxon>
        <taxon>Theropoda</taxon>
        <taxon>Coelurosauria</taxon>
        <taxon>Aves</taxon>
        <taxon>Neognathae</taxon>
        <taxon>Neoaves</taxon>
        <taxon>Telluraves</taxon>
        <taxon>Australaves</taxon>
        <taxon>Passeriformes</taxon>
        <taxon>Tyrannidae</taxon>
        <taxon>Mionectes</taxon>
    </lineage>
</organism>
<evidence type="ECO:0000313" key="9">
    <source>
        <dbReference type="EMBL" id="NWS95329.1"/>
    </source>
</evidence>
<feature type="non-terminal residue" evidence="9">
    <location>
        <position position="1"/>
    </location>
</feature>
<dbReference type="GO" id="GO:0044772">
    <property type="term" value="P:mitotic cell cycle phase transition"/>
    <property type="evidence" value="ECO:0007669"/>
    <property type="project" value="InterPro"/>
</dbReference>
<dbReference type="CDD" id="cd20570">
    <property type="entry name" value="CYCLIN_CCNB2_rpt2"/>
    <property type="match status" value="1"/>
</dbReference>
<feature type="domain" description="Cyclin C-terminal" evidence="8">
    <location>
        <begin position="248"/>
        <end position="366"/>
    </location>
</feature>
<dbReference type="PANTHER" id="PTHR10177">
    <property type="entry name" value="CYCLINS"/>
    <property type="match status" value="1"/>
</dbReference>
<dbReference type="PIRSF" id="PIRSF001771">
    <property type="entry name" value="Cyclin_A_B_D_E"/>
    <property type="match status" value="1"/>
</dbReference>
<dbReference type="GO" id="GO:0051301">
    <property type="term" value="P:cell division"/>
    <property type="evidence" value="ECO:0007669"/>
    <property type="project" value="UniProtKB-KW"/>
</dbReference>
<feature type="region of interest" description="Disordered" evidence="6">
    <location>
        <begin position="1"/>
        <end position="22"/>
    </location>
</feature>
<evidence type="ECO:0000256" key="3">
    <source>
        <dbReference type="ARBA" id="ARBA00023127"/>
    </source>
</evidence>
<dbReference type="GO" id="GO:0016538">
    <property type="term" value="F:cyclin-dependent protein serine/threonine kinase regulator activity"/>
    <property type="evidence" value="ECO:0007669"/>
    <property type="project" value="InterPro"/>
</dbReference>
<dbReference type="InterPro" id="IPR013763">
    <property type="entry name" value="Cyclin-like_dom"/>
</dbReference>
<dbReference type="InterPro" id="IPR039361">
    <property type="entry name" value="Cyclin"/>
</dbReference>
<dbReference type="SUPFAM" id="SSF47954">
    <property type="entry name" value="Cyclin-like"/>
    <property type="match status" value="2"/>
</dbReference>
<accession>A0A7K5JND7</accession>
<dbReference type="InterPro" id="IPR046965">
    <property type="entry name" value="Cyclin_A/B-like"/>
</dbReference>
<dbReference type="Pfam" id="PF02984">
    <property type="entry name" value="Cyclin_C"/>
    <property type="match status" value="1"/>
</dbReference>
<sequence length="379" mass="42535">VTRGMENAMSDLKSKAKTHLPGRRAALEEIGNKVATRGTRLTKKTECPKPSIKPAKGPSKTTNGTVLRKAPAAVNQVIKETDVPKPLSPVPMDVSMQEEDLCQAFSDVLLNNVEDIDAEDSENPQLCSDYLQQSVRPHYLEGRAINGRMRAILVDWLIQVHSRFQLLQETLYMCVALIDRFLQSHPVPRKRLQLVGVTAMLVASKYEEILCPDVADFVYITDNAYTSSEIREMEMIILQELNFDLGRPLPIHFLRRASKAGEADAKQHTLAKYLMELTLTDYDMVHHRPSEIAAAALCLSQKILGHDKWGTKQQYYTGYAEDSLLMTMKHIAKNVVKVNEKLTKYIAVKNKYASSKLLMISTIPQLSSDIIKDLAASLL</sequence>
<dbReference type="Pfam" id="PF00134">
    <property type="entry name" value="Cyclin_N"/>
    <property type="match status" value="1"/>
</dbReference>
<evidence type="ECO:0000256" key="2">
    <source>
        <dbReference type="ARBA" id="ARBA00022618"/>
    </source>
</evidence>
<keyword evidence="3 5" id="KW-0195">Cyclin</keyword>
<feature type="domain" description="Cyclin-like" evidence="7">
    <location>
        <begin position="155"/>
        <end position="239"/>
    </location>
</feature>
<dbReference type="InterPro" id="IPR048258">
    <property type="entry name" value="Cyclins_cyclin-box"/>
</dbReference>
<keyword evidence="10" id="KW-1185">Reference proteome</keyword>
<dbReference type="Proteomes" id="UP000525714">
    <property type="component" value="Unassembled WGS sequence"/>
</dbReference>
<keyword evidence="4" id="KW-0131">Cell cycle</keyword>
<feature type="domain" description="Cyclin-like" evidence="7">
    <location>
        <begin position="252"/>
        <end position="333"/>
    </location>
</feature>
<reference evidence="9 10" key="1">
    <citation type="submission" date="2019-09" db="EMBL/GenBank/DDBJ databases">
        <title>Bird 10,000 Genomes (B10K) Project - Family phase.</title>
        <authorList>
            <person name="Zhang G."/>
        </authorList>
    </citation>
    <scope>NUCLEOTIDE SEQUENCE [LARGE SCALE GENOMIC DNA]</scope>
    <source>
        <strain evidence="9">B10K-DU-003-16</strain>
        <tissue evidence="9">Mixed tissue sample</tissue>
    </source>
</reference>
<dbReference type="FunFam" id="1.10.472.10:FF:000001">
    <property type="entry name" value="G2/mitotic-specific cyclin"/>
    <property type="match status" value="1"/>
</dbReference>
<dbReference type="PROSITE" id="PS00292">
    <property type="entry name" value="CYCLINS"/>
    <property type="match status" value="1"/>
</dbReference>
<evidence type="ECO:0000259" key="8">
    <source>
        <dbReference type="SMART" id="SM01332"/>
    </source>
</evidence>
<dbReference type="AlphaFoldDB" id="A0A7K5JND7"/>
<feature type="region of interest" description="Disordered" evidence="6">
    <location>
        <begin position="37"/>
        <end position="64"/>
    </location>
</feature>
<comment type="similarity">
    <text evidence="1">Belongs to the cyclin family. Cyclin AB subfamily.</text>
</comment>
<dbReference type="InterPro" id="IPR006671">
    <property type="entry name" value="Cyclin_N"/>
</dbReference>
<comment type="caution">
    <text evidence="9">The sequence shown here is derived from an EMBL/GenBank/DDBJ whole genome shotgun (WGS) entry which is preliminary data.</text>
</comment>
<dbReference type="SMART" id="SM01332">
    <property type="entry name" value="Cyclin_C"/>
    <property type="match status" value="1"/>
</dbReference>
<evidence type="ECO:0000256" key="5">
    <source>
        <dbReference type="RuleBase" id="RU000383"/>
    </source>
</evidence>
<evidence type="ECO:0000259" key="7">
    <source>
        <dbReference type="SMART" id="SM00385"/>
    </source>
</evidence>
<dbReference type="InterPro" id="IPR036915">
    <property type="entry name" value="Cyclin-like_sf"/>
</dbReference>
<feature type="non-terminal residue" evidence="9">
    <location>
        <position position="379"/>
    </location>
</feature>
<evidence type="ECO:0000313" key="10">
    <source>
        <dbReference type="Proteomes" id="UP000525714"/>
    </source>
</evidence>
<dbReference type="InterPro" id="IPR004367">
    <property type="entry name" value="Cyclin_C-dom"/>
</dbReference>
<dbReference type="Gene3D" id="1.10.472.10">
    <property type="entry name" value="Cyclin-like"/>
    <property type="match status" value="2"/>
</dbReference>
<name>A0A7K5JND7_9TYRA</name>
<proteinExistence type="inferred from homology"/>
<evidence type="ECO:0000256" key="6">
    <source>
        <dbReference type="SAM" id="MobiDB-lite"/>
    </source>
</evidence>
<evidence type="ECO:0000256" key="1">
    <source>
        <dbReference type="ARBA" id="ARBA00006955"/>
    </source>
</evidence>
<dbReference type="SMART" id="SM00385">
    <property type="entry name" value="CYCLIN"/>
    <property type="match status" value="2"/>
</dbReference>
<evidence type="ECO:0000256" key="4">
    <source>
        <dbReference type="ARBA" id="ARBA00023306"/>
    </source>
</evidence>
<protein>
    <submittedName>
        <fullName evidence="9">CCNB2 protein</fullName>
    </submittedName>
</protein>
<gene>
    <name evidence="9" type="primary">Ccnb2</name>
    <name evidence="9" type="ORF">MIOMAC_R06277</name>
</gene>
<dbReference type="EMBL" id="VYZC01000032">
    <property type="protein sequence ID" value="NWS95329.1"/>
    <property type="molecule type" value="Genomic_DNA"/>
</dbReference>
<keyword evidence="2" id="KW-0132">Cell division</keyword>